<evidence type="ECO:0000313" key="13">
    <source>
        <dbReference type="Proteomes" id="UP000294462"/>
    </source>
</evidence>
<keyword evidence="5 10" id="KW-0573">Peptidoglycan synthesis</keyword>
<dbReference type="UniPathway" id="UPA00219"/>
<evidence type="ECO:0000256" key="1">
    <source>
        <dbReference type="ARBA" id="ARBA00004651"/>
    </source>
</evidence>
<dbReference type="KEGG" id="ehd:ERCIPSTX3056_161"/>
<dbReference type="AlphaFoldDB" id="A0A451DJC0"/>
<keyword evidence="10 11" id="KW-0961">Cell wall biogenesis/degradation</keyword>
<feature type="transmembrane region" description="Helical" evidence="10">
    <location>
        <begin position="313"/>
        <end position="334"/>
    </location>
</feature>
<evidence type="ECO:0000256" key="6">
    <source>
        <dbReference type="ARBA" id="ARBA00022989"/>
    </source>
</evidence>
<evidence type="ECO:0000256" key="2">
    <source>
        <dbReference type="ARBA" id="ARBA00022475"/>
    </source>
</evidence>
<feature type="transmembrane region" description="Helical" evidence="10">
    <location>
        <begin position="478"/>
        <end position="501"/>
    </location>
</feature>
<dbReference type="PANTHER" id="PTHR47019:SF1">
    <property type="entry name" value="LIPID II FLIPPASE MURJ"/>
    <property type="match status" value="1"/>
</dbReference>
<comment type="similarity">
    <text evidence="9 10 11">Belongs to the MurJ/MviN family.</text>
</comment>
<feature type="transmembrane region" description="Helical" evidence="10">
    <location>
        <begin position="182"/>
        <end position="203"/>
    </location>
</feature>
<dbReference type="GO" id="GO:0005886">
    <property type="term" value="C:plasma membrane"/>
    <property type="evidence" value="ECO:0007669"/>
    <property type="project" value="UniProtKB-SubCell"/>
</dbReference>
<dbReference type="NCBIfam" id="TIGR01695">
    <property type="entry name" value="murJ_mviN"/>
    <property type="match status" value="1"/>
</dbReference>
<dbReference type="PIRSF" id="PIRSF002869">
    <property type="entry name" value="MviN"/>
    <property type="match status" value="1"/>
</dbReference>
<gene>
    <name evidence="10 12" type="primary">murJ</name>
    <name evidence="12" type="ORF">ERCIPSTX3056_161</name>
</gene>
<dbReference type="GO" id="GO:0015648">
    <property type="term" value="F:lipid-linked peptidoglycan transporter activity"/>
    <property type="evidence" value="ECO:0007669"/>
    <property type="project" value="UniProtKB-UniRule"/>
</dbReference>
<evidence type="ECO:0000256" key="8">
    <source>
        <dbReference type="ARBA" id="ARBA00060041"/>
    </source>
</evidence>
<feature type="transmembrane region" description="Helical" evidence="10">
    <location>
        <begin position="27"/>
        <end position="45"/>
    </location>
</feature>
<dbReference type="InterPro" id="IPR051050">
    <property type="entry name" value="Lipid_II_flippase_MurJ/MviN"/>
</dbReference>
<feature type="transmembrane region" description="Helical" evidence="10">
    <location>
        <begin position="90"/>
        <end position="112"/>
    </location>
</feature>
<comment type="subcellular location">
    <subcellularLocation>
        <location evidence="10">Cell inner membrane</location>
        <topology evidence="10">Multi-pass membrane protein</topology>
    </subcellularLocation>
    <subcellularLocation>
        <location evidence="1">Cell membrane</location>
        <topology evidence="1">Multi-pass membrane protein</topology>
    </subcellularLocation>
</comment>
<keyword evidence="3 10" id="KW-0812">Transmembrane</keyword>
<sequence length="515" mass="56937">MNLLKSLAAVSFVTLCSRVLGFSRDSLIAYIFGSGMVTDAFFVAFKLPNLFRRIFAEGAFSQAFIPILTEYKNAKNIELTKVFIRHASGLLTLIVSLVSLLGIFVAPWVIIVTAPGFSHTTEQFVITVSLIHIIFPYILLISLASLAGSILNTWNFFVVPALSPILLNFSMISFLLLATPYFHPPIMALAWAVLVGGILQFFYQMPSLKKLGLLVLPRIDLRDNAVRRLVRQMASGIIGVSVSQVSLIINTTLASFLEIGSVSWIYYSDRLMEFPIGVLGVALGTILLPALSKSFMSGQQALYSQIMDWGLRLCFLLAIPGSVALCILAKPLTIVLFQYGKFTPFDVTMTQRSLVAYSVGLIGLIVMKVLAPGFYARQDMSTPFKIAIVTLLATQIMNLAFIGPFKHAGLSLSIGLSACLNTGLLYWQLLKKRFFVPQPGWMKFFIRLFIAVLAMAISLFGVSHMIQDWSMGGMPERLLRLSVVCGIGISVYCLMLLIVGFRPRDLYPYNSELLQ</sequence>
<reference evidence="12 13" key="1">
    <citation type="submission" date="2019-02" db="EMBL/GenBank/DDBJ databases">
        <authorList>
            <person name="Manzano-Marin A."/>
            <person name="Manzano-Marin A."/>
        </authorList>
    </citation>
    <scope>NUCLEOTIDE SEQUENCE [LARGE SCALE GENOMIC DNA]</scope>
    <source>
        <strain evidence="12 13">ErCipseudotaxifoliae</strain>
    </source>
</reference>
<evidence type="ECO:0000256" key="11">
    <source>
        <dbReference type="PIRNR" id="PIRNR002869"/>
    </source>
</evidence>
<feature type="transmembrane region" description="Helical" evidence="10">
    <location>
        <begin position="354"/>
        <end position="371"/>
    </location>
</feature>
<evidence type="ECO:0000256" key="5">
    <source>
        <dbReference type="ARBA" id="ARBA00022984"/>
    </source>
</evidence>
<evidence type="ECO:0000256" key="4">
    <source>
        <dbReference type="ARBA" id="ARBA00022960"/>
    </source>
</evidence>
<feature type="transmembrane region" description="Helical" evidence="10">
    <location>
        <begin position="408"/>
        <end position="427"/>
    </location>
</feature>
<dbReference type="CDD" id="cd13123">
    <property type="entry name" value="MATE_MurJ_like"/>
    <property type="match status" value="1"/>
</dbReference>
<dbReference type="GO" id="GO:0034204">
    <property type="term" value="P:lipid translocation"/>
    <property type="evidence" value="ECO:0007669"/>
    <property type="project" value="TreeGrafter"/>
</dbReference>
<evidence type="ECO:0000256" key="7">
    <source>
        <dbReference type="ARBA" id="ARBA00023136"/>
    </source>
</evidence>
<feature type="transmembrane region" description="Helical" evidence="10">
    <location>
        <begin position="383"/>
        <end position="402"/>
    </location>
</feature>
<dbReference type="RefSeq" id="WP_072666075.1">
    <property type="nucleotide sequence ID" value="NZ_LR217725.1"/>
</dbReference>
<dbReference type="GO" id="GO:0009252">
    <property type="term" value="P:peptidoglycan biosynthetic process"/>
    <property type="evidence" value="ECO:0007669"/>
    <property type="project" value="UniProtKB-UniRule"/>
</dbReference>
<dbReference type="PANTHER" id="PTHR47019">
    <property type="entry name" value="LIPID II FLIPPASE MURJ"/>
    <property type="match status" value="1"/>
</dbReference>
<name>A0A451DJC0_9GAMM</name>
<dbReference type="EMBL" id="LR217725">
    <property type="protein sequence ID" value="VFP86729.1"/>
    <property type="molecule type" value="Genomic_DNA"/>
</dbReference>
<keyword evidence="2 10" id="KW-1003">Cell membrane</keyword>
<dbReference type="GO" id="GO:0071555">
    <property type="term" value="P:cell wall organization"/>
    <property type="evidence" value="ECO:0007669"/>
    <property type="project" value="UniProtKB-UniRule"/>
</dbReference>
<dbReference type="Pfam" id="PF03023">
    <property type="entry name" value="MurJ"/>
    <property type="match status" value="1"/>
</dbReference>
<keyword evidence="13" id="KW-1185">Reference proteome</keyword>
<comment type="pathway">
    <text evidence="10">Cell wall biogenesis; peptidoglycan biosynthesis.</text>
</comment>
<dbReference type="InterPro" id="IPR004268">
    <property type="entry name" value="MurJ"/>
</dbReference>
<keyword evidence="6 10" id="KW-1133">Transmembrane helix</keyword>
<keyword evidence="10 11" id="KW-0813">Transport</keyword>
<dbReference type="Proteomes" id="UP000294462">
    <property type="component" value="Chromosome"/>
</dbReference>
<feature type="transmembrane region" description="Helical" evidence="10">
    <location>
        <begin position="237"/>
        <end position="266"/>
    </location>
</feature>
<evidence type="ECO:0000313" key="12">
    <source>
        <dbReference type="EMBL" id="VFP86729.1"/>
    </source>
</evidence>
<feature type="transmembrane region" description="Helical" evidence="10">
    <location>
        <begin position="448"/>
        <end position="466"/>
    </location>
</feature>
<accession>A0A451DJC0</accession>
<evidence type="ECO:0000256" key="9">
    <source>
        <dbReference type="ARBA" id="ARBA00061532"/>
    </source>
</evidence>
<keyword evidence="4 10" id="KW-0133">Cell shape</keyword>
<evidence type="ECO:0000256" key="10">
    <source>
        <dbReference type="HAMAP-Rule" id="MF_02078"/>
    </source>
</evidence>
<keyword evidence="10" id="KW-0997">Cell inner membrane</keyword>
<dbReference type="GO" id="GO:0008360">
    <property type="term" value="P:regulation of cell shape"/>
    <property type="evidence" value="ECO:0007669"/>
    <property type="project" value="UniProtKB-UniRule"/>
</dbReference>
<feature type="transmembrane region" description="Helical" evidence="10">
    <location>
        <begin position="272"/>
        <end position="292"/>
    </location>
</feature>
<feature type="transmembrane region" description="Helical" evidence="10">
    <location>
        <begin position="124"/>
        <end position="147"/>
    </location>
</feature>
<feature type="transmembrane region" description="Helical" evidence="10">
    <location>
        <begin position="154"/>
        <end position="176"/>
    </location>
</feature>
<evidence type="ECO:0000256" key="3">
    <source>
        <dbReference type="ARBA" id="ARBA00022692"/>
    </source>
</evidence>
<dbReference type="OrthoDB" id="9816572at2"/>
<comment type="function">
    <text evidence="8 10 11">Involved in peptidoglycan biosynthesis. Transports lipid-linked peptidoglycan precursors from the inner to the outer leaflet of the cytoplasmic membrane.</text>
</comment>
<dbReference type="PRINTS" id="PR01806">
    <property type="entry name" value="VIRFACTRMVIN"/>
</dbReference>
<dbReference type="HAMAP" id="MF_02078">
    <property type="entry name" value="MurJ_MviN"/>
    <property type="match status" value="1"/>
</dbReference>
<protein>
    <recommendedName>
        <fullName evidence="10">Probable lipid II flippase MurJ</fullName>
    </recommendedName>
</protein>
<proteinExistence type="inferred from homology"/>
<organism evidence="12 13">
    <name type="scientific">Candidatus Erwinia haradaeae</name>
    <dbReference type="NCBI Taxonomy" id="1922217"/>
    <lineage>
        <taxon>Bacteria</taxon>
        <taxon>Pseudomonadati</taxon>
        <taxon>Pseudomonadota</taxon>
        <taxon>Gammaproteobacteria</taxon>
        <taxon>Enterobacterales</taxon>
        <taxon>Erwiniaceae</taxon>
        <taxon>Erwinia</taxon>
    </lineage>
</organism>
<keyword evidence="7 10" id="KW-0472">Membrane</keyword>